<dbReference type="GO" id="GO:0005524">
    <property type="term" value="F:ATP binding"/>
    <property type="evidence" value="ECO:0007669"/>
    <property type="project" value="UniProtKB-KW"/>
</dbReference>
<reference evidence="7" key="1">
    <citation type="journal article" date="2021" name="PeerJ">
        <title>Extensive microbial diversity within the chicken gut microbiome revealed by metagenomics and culture.</title>
        <authorList>
            <person name="Gilroy R."/>
            <person name="Ravi A."/>
            <person name="Getino M."/>
            <person name="Pursley I."/>
            <person name="Horton D.L."/>
            <person name="Alikhan N.F."/>
            <person name="Baker D."/>
            <person name="Gharbi K."/>
            <person name="Hall N."/>
            <person name="Watson M."/>
            <person name="Adriaenssens E.M."/>
            <person name="Foster-Nyarko E."/>
            <person name="Jarju S."/>
            <person name="Secka A."/>
            <person name="Antonio M."/>
            <person name="Oren A."/>
            <person name="Chaudhuri R.R."/>
            <person name="La Ragione R."/>
            <person name="Hildebrand F."/>
            <person name="Pallen M.J."/>
        </authorList>
    </citation>
    <scope>NUCLEOTIDE SEQUENCE</scope>
    <source>
        <strain evidence="7">ChiHjej12B11-9795</strain>
    </source>
</reference>
<dbReference type="GO" id="GO:0016874">
    <property type="term" value="F:ligase activity"/>
    <property type="evidence" value="ECO:0007669"/>
    <property type="project" value="UniProtKB-KW"/>
</dbReference>
<evidence type="ECO:0000313" key="8">
    <source>
        <dbReference type="Proteomes" id="UP000823862"/>
    </source>
</evidence>
<protein>
    <submittedName>
        <fullName evidence="7">Glutathionylspermidine synthase family protein</fullName>
    </submittedName>
</protein>
<evidence type="ECO:0000256" key="3">
    <source>
        <dbReference type="ARBA" id="ARBA00022741"/>
    </source>
</evidence>
<reference evidence="7" key="2">
    <citation type="submission" date="2021-04" db="EMBL/GenBank/DDBJ databases">
        <authorList>
            <person name="Gilroy R."/>
        </authorList>
    </citation>
    <scope>NUCLEOTIDE SEQUENCE</scope>
    <source>
        <strain evidence="7">ChiHjej12B11-9795</strain>
    </source>
</reference>
<dbReference type="Pfam" id="PF03738">
    <property type="entry name" value="GSP_synth"/>
    <property type="match status" value="1"/>
</dbReference>
<dbReference type="InterPro" id="IPR016185">
    <property type="entry name" value="PreATP-grasp_dom_sf"/>
</dbReference>
<dbReference type="EMBL" id="DWZI01000003">
    <property type="protein sequence ID" value="HJA84752.1"/>
    <property type="molecule type" value="Genomic_DNA"/>
</dbReference>
<name>A0A9D2KTX6_9BACE</name>
<dbReference type="InterPro" id="IPR005494">
    <property type="entry name" value="GSPS_pre-ATP-grasp-like_dom"/>
</dbReference>
<evidence type="ECO:0000256" key="2">
    <source>
        <dbReference type="ARBA" id="ARBA00022723"/>
    </source>
</evidence>
<evidence type="ECO:0000256" key="5">
    <source>
        <dbReference type="ARBA" id="ARBA00022842"/>
    </source>
</evidence>
<dbReference type="GO" id="GO:0046872">
    <property type="term" value="F:metal ion binding"/>
    <property type="evidence" value="ECO:0007669"/>
    <property type="project" value="UniProtKB-KW"/>
</dbReference>
<evidence type="ECO:0000259" key="6">
    <source>
        <dbReference type="Pfam" id="PF03738"/>
    </source>
</evidence>
<evidence type="ECO:0000256" key="4">
    <source>
        <dbReference type="ARBA" id="ARBA00022840"/>
    </source>
</evidence>
<gene>
    <name evidence="7" type="ORF">H9950_00880</name>
</gene>
<comment type="caution">
    <text evidence="7">The sequence shown here is derived from an EMBL/GenBank/DDBJ whole genome shotgun (WGS) entry which is preliminary data.</text>
</comment>
<evidence type="ECO:0000313" key="7">
    <source>
        <dbReference type="EMBL" id="HJA84752.1"/>
    </source>
</evidence>
<organism evidence="7 8">
    <name type="scientific">Candidatus Bacteroides avicola</name>
    <dbReference type="NCBI Taxonomy" id="2838468"/>
    <lineage>
        <taxon>Bacteria</taxon>
        <taxon>Pseudomonadati</taxon>
        <taxon>Bacteroidota</taxon>
        <taxon>Bacteroidia</taxon>
        <taxon>Bacteroidales</taxon>
        <taxon>Bacteroidaceae</taxon>
        <taxon>Bacteroides</taxon>
    </lineage>
</organism>
<evidence type="ECO:0000256" key="1">
    <source>
        <dbReference type="ARBA" id="ARBA00022598"/>
    </source>
</evidence>
<proteinExistence type="predicted"/>
<dbReference type="AlphaFoldDB" id="A0A9D2KTX6"/>
<accession>A0A9D2KTX6</accession>
<keyword evidence="1" id="KW-0436">Ligase</keyword>
<dbReference type="Gene3D" id="3.30.1490.330">
    <property type="match status" value="1"/>
</dbReference>
<dbReference type="SUPFAM" id="SSF56059">
    <property type="entry name" value="Glutathione synthetase ATP-binding domain-like"/>
    <property type="match status" value="1"/>
</dbReference>
<dbReference type="Proteomes" id="UP000823862">
    <property type="component" value="Unassembled WGS sequence"/>
</dbReference>
<keyword evidence="2" id="KW-0479">Metal-binding</keyword>
<feature type="domain" description="Glutathionylspermidine synthase pre-ATP-grasp-like" evidence="6">
    <location>
        <begin position="14"/>
        <end position="367"/>
    </location>
</feature>
<sequence length="368" mass="43329">MERKTIDERKNYAQKIEELGFFYHPDYWGEGRYYEFTSEEVTALERATQDLYSMVCDAVEYLITHDRLPEMQIPVGVKDYIRQSWERDELSVYGRFDLFFDGHEIKLYEFNADTPTSLLESAIIQWNWKEDCFPDKDQYNSIHEGLVQSWKDIAAHHNTDRLFVACSRENEEDLWNLRYMAYTAMEAGLDVAEIDISQLYYREGYLQTPQGETIQHCFKLYPWEWMFNESPEACGAHLHWYEPMWKAVMSNKLILYIMYLLFPDSPYLLPTWNFLPKTVRQYCRKPIFGREGSNVKLQMDTLTSEETDGDYGVEGFVFQQLKLLPSFSNHHPVIGSWVIGGEPGGIGIRETENYITGNTSMFIPHIIV</sequence>
<keyword evidence="5" id="KW-0460">Magnesium</keyword>
<keyword evidence="4" id="KW-0067">ATP-binding</keyword>
<dbReference type="SUPFAM" id="SSF52440">
    <property type="entry name" value="PreATP-grasp domain"/>
    <property type="match status" value="1"/>
</dbReference>
<keyword evidence="3" id="KW-0547">Nucleotide-binding</keyword>